<accession>A0A9D4JPY8</accession>
<reference evidence="1" key="1">
    <citation type="journal article" date="2019" name="bioRxiv">
        <title>The Genome of the Zebra Mussel, Dreissena polymorpha: A Resource for Invasive Species Research.</title>
        <authorList>
            <person name="McCartney M.A."/>
            <person name="Auch B."/>
            <person name="Kono T."/>
            <person name="Mallez S."/>
            <person name="Zhang Y."/>
            <person name="Obille A."/>
            <person name="Becker A."/>
            <person name="Abrahante J.E."/>
            <person name="Garbe J."/>
            <person name="Badalamenti J.P."/>
            <person name="Herman A."/>
            <person name="Mangelson H."/>
            <person name="Liachko I."/>
            <person name="Sullivan S."/>
            <person name="Sone E.D."/>
            <person name="Koren S."/>
            <person name="Silverstein K.A.T."/>
            <person name="Beckman K.B."/>
            <person name="Gohl D.M."/>
        </authorList>
    </citation>
    <scope>NUCLEOTIDE SEQUENCE</scope>
    <source>
        <strain evidence="1">Duluth1</strain>
        <tissue evidence="1">Whole animal</tissue>
    </source>
</reference>
<dbReference type="EMBL" id="JAIWYP010000006">
    <property type="protein sequence ID" value="KAH3815632.1"/>
    <property type="molecule type" value="Genomic_DNA"/>
</dbReference>
<evidence type="ECO:0000313" key="1">
    <source>
        <dbReference type="EMBL" id="KAH3815632.1"/>
    </source>
</evidence>
<comment type="caution">
    <text evidence="1">The sequence shown here is derived from an EMBL/GenBank/DDBJ whole genome shotgun (WGS) entry which is preliminary data.</text>
</comment>
<dbReference type="Proteomes" id="UP000828390">
    <property type="component" value="Unassembled WGS sequence"/>
</dbReference>
<evidence type="ECO:0000313" key="2">
    <source>
        <dbReference type="Proteomes" id="UP000828390"/>
    </source>
</evidence>
<keyword evidence="2" id="KW-1185">Reference proteome</keyword>
<proteinExistence type="predicted"/>
<reference evidence="1" key="2">
    <citation type="submission" date="2020-11" db="EMBL/GenBank/DDBJ databases">
        <authorList>
            <person name="McCartney M.A."/>
            <person name="Auch B."/>
            <person name="Kono T."/>
            <person name="Mallez S."/>
            <person name="Becker A."/>
            <person name="Gohl D.M."/>
            <person name="Silverstein K.A.T."/>
            <person name="Koren S."/>
            <person name="Bechman K.B."/>
            <person name="Herman A."/>
            <person name="Abrahante J.E."/>
            <person name="Garbe J."/>
        </authorList>
    </citation>
    <scope>NUCLEOTIDE SEQUENCE</scope>
    <source>
        <strain evidence="1">Duluth1</strain>
        <tissue evidence="1">Whole animal</tissue>
    </source>
</reference>
<sequence length="57" mass="6233">MFVNAPYETTIFTHDIGKAVYTATVLDIDGSMDVLTISMAAKTGFTFTASTGRQFMF</sequence>
<name>A0A9D4JPY8_DREPO</name>
<protein>
    <submittedName>
        <fullName evidence="1">Uncharacterized protein</fullName>
    </submittedName>
</protein>
<gene>
    <name evidence="1" type="ORF">DPMN_144160</name>
</gene>
<organism evidence="1 2">
    <name type="scientific">Dreissena polymorpha</name>
    <name type="common">Zebra mussel</name>
    <name type="synonym">Mytilus polymorpha</name>
    <dbReference type="NCBI Taxonomy" id="45954"/>
    <lineage>
        <taxon>Eukaryota</taxon>
        <taxon>Metazoa</taxon>
        <taxon>Spiralia</taxon>
        <taxon>Lophotrochozoa</taxon>
        <taxon>Mollusca</taxon>
        <taxon>Bivalvia</taxon>
        <taxon>Autobranchia</taxon>
        <taxon>Heteroconchia</taxon>
        <taxon>Euheterodonta</taxon>
        <taxon>Imparidentia</taxon>
        <taxon>Neoheterodontei</taxon>
        <taxon>Myida</taxon>
        <taxon>Dreissenoidea</taxon>
        <taxon>Dreissenidae</taxon>
        <taxon>Dreissena</taxon>
    </lineage>
</organism>
<dbReference type="AlphaFoldDB" id="A0A9D4JPY8"/>